<protein>
    <submittedName>
        <fullName evidence="1">UPF0075 domain protein</fullName>
    </submittedName>
</protein>
<reference evidence="1" key="1">
    <citation type="journal article" date="2020" name="Stud. Mycol.">
        <title>101 Dothideomycetes genomes: a test case for predicting lifestyles and emergence of pathogens.</title>
        <authorList>
            <person name="Haridas S."/>
            <person name="Albert R."/>
            <person name="Binder M."/>
            <person name="Bloem J."/>
            <person name="Labutti K."/>
            <person name="Salamov A."/>
            <person name="Andreopoulos B."/>
            <person name="Baker S."/>
            <person name="Barry K."/>
            <person name="Bills G."/>
            <person name="Bluhm B."/>
            <person name="Cannon C."/>
            <person name="Castanera R."/>
            <person name="Culley D."/>
            <person name="Daum C."/>
            <person name="Ezra D."/>
            <person name="Gonzalez J."/>
            <person name="Henrissat B."/>
            <person name="Kuo A."/>
            <person name="Liang C."/>
            <person name="Lipzen A."/>
            <person name="Lutzoni F."/>
            <person name="Magnuson J."/>
            <person name="Mondo S."/>
            <person name="Nolan M."/>
            <person name="Ohm R."/>
            <person name="Pangilinan J."/>
            <person name="Park H.-J."/>
            <person name="Ramirez L."/>
            <person name="Alfaro M."/>
            <person name="Sun H."/>
            <person name="Tritt A."/>
            <person name="Yoshinaga Y."/>
            <person name="Zwiers L.-H."/>
            <person name="Turgeon B."/>
            <person name="Goodwin S."/>
            <person name="Spatafora J."/>
            <person name="Crous P."/>
            <person name="Grigoriev I."/>
        </authorList>
    </citation>
    <scope>NUCLEOTIDE SEQUENCE</scope>
    <source>
        <strain evidence="1">CBS 109.77</strain>
    </source>
</reference>
<sequence length="476" mass="51793">MSSPNAAQKNSPPTTQANDGCVYGLDKYGSLYRVAGHAPNGALDLKVLGVNCGASRGRIDCALAHIRQESGGSLHINLLLHDHIPISPSAQASILRMARETPTNLSTSRINVTLGHIISAAVKTICKNHIIPIDSIDLIGSCAPTAWLYAKPENDEISPEGYDSGEKVIATETGITTVADLRLADQSIGIHGAPPVVQLRHFSKFRAYQHISAVANLCFIPPDCDDGGDDKANWIPGLGTMLIDTAIRYYTVGKLKHDHGGKWGARGAINQYVVDQFIRNSEYIKQLNSESMGREALADKECQALREECLFLAMSEYDTIATITRITAQHIVQQYRTNIQKHLATDRKVDEIFVCGDGVRNPNIMSYLQSELGETSSIQVLHGVVSDCSEDATSMAKLAVEAVIACVGAPKIPESSQLRTSNGKIGPGRRWDELVEQVTVFRQGVHGNVDKTLYEKQAGSTWQDVLPARPTQSERE</sequence>
<dbReference type="GO" id="GO:0006040">
    <property type="term" value="P:amino sugar metabolic process"/>
    <property type="evidence" value="ECO:0007669"/>
    <property type="project" value="InterPro"/>
</dbReference>
<dbReference type="EMBL" id="MU002309">
    <property type="protein sequence ID" value="KAF2787520.1"/>
    <property type="molecule type" value="Genomic_DNA"/>
</dbReference>
<dbReference type="OrthoDB" id="5427593at2759"/>
<proteinExistence type="predicted"/>
<evidence type="ECO:0000313" key="2">
    <source>
        <dbReference type="Proteomes" id="UP000799757"/>
    </source>
</evidence>
<dbReference type="Gene3D" id="3.30.420.40">
    <property type="match status" value="2"/>
</dbReference>
<dbReference type="GO" id="GO:0016773">
    <property type="term" value="F:phosphotransferase activity, alcohol group as acceptor"/>
    <property type="evidence" value="ECO:0007669"/>
    <property type="project" value="InterPro"/>
</dbReference>
<gene>
    <name evidence="1" type="ORF">K505DRAFT_316577</name>
</gene>
<organism evidence="1 2">
    <name type="scientific">Melanomma pulvis-pyrius CBS 109.77</name>
    <dbReference type="NCBI Taxonomy" id="1314802"/>
    <lineage>
        <taxon>Eukaryota</taxon>
        <taxon>Fungi</taxon>
        <taxon>Dikarya</taxon>
        <taxon>Ascomycota</taxon>
        <taxon>Pezizomycotina</taxon>
        <taxon>Dothideomycetes</taxon>
        <taxon>Pleosporomycetidae</taxon>
        <taxon>Pleosporales</taxon>
        <taxon>Melanommataceae</taxon>
        <taxon>Melanomma</taxon>
    </lineage>
</organism>
<dbReference type="PANTHER" id="PTHR30605:SF0">
    <property type="entry name" value="ANHYDRO-N-ACETYLMURAMIC ACID KINASE"/>
    <property type="match status" value="1"/>
</dbReference>
<keyword evidence="2" id="KW-1185">Reference proteome</keyword>
<dbReference type="GO" id="GO:0005524">
    <property type="term" value="F:ATP binding"/>
    <property type="evidence" value="ECO:0007669"/>
    <property type="project" value="InterPro"/>
</dbReference>
<name>A0A6A6WTM5_9PLEO</name>
<dbReference type="InterPro" id="IPR005338">
    <property type="entry name" value="Anhydro_N_Ac-Mur_kinase"/>
</dbReference>
<evidence type="ECO:0000313" key="1">
    <source>
        <dbReference type="EMBL" id="KAF2787520.1"/>
    </source>
</evidence>
<dbReference type="PANTHER" id="PTHR30605">
    <property type="entry name" value="ANHYDRO-N-ACETYLMURAMIC ACID KINASE"/>
    <property type="match status" value="1"/>
</dbReference>
<dbReference type="Pfam" id="PF03702">
    <property type="entry name" value="AnmK"/>
    <property type="match status" value="1"/>
</dbReference>
<dbReference type="Proteomes" id="UP000799757">
    <property type="component" value="Unassembled WGS sequence"/>
</dbReference>
<dbReference type="AlphaFoldDB" id="A0A6A6WTM5"/>
<dbReference type="GO" id="GO:0009254">
    <property type="term" value="P:peptidoglycan turnover"/>
    <property type="evidence" value="ECO:0007669"/>
    <property type="project" value="InterPro"/>
</dbReference>
<accession>A0A6A6WTM5</accession>